<keyword evidence="4" id="KW-0689">Ribosomal protein</keyword>
<dbReference type="InterPro" id="IPR000182">
    <property type="entry name" value="GNAT_dom"/>
</dbReference>
<dbReference type="OrthoDB" id="119501at2"/>
<dbReference type="GO" id="GO:0016747">
    <property type="term" value="F:acyltransferase activity, transferring groups other than amino-acyl groups"/>
    <property type="evidence" value="ECO:0007669"/>
    <property type="project" value="InterPro"/>
</dbReference>
<dbReference type="InterPro" id="IPR016181">
    <property type="entry name" value="Acyl_CoA_acyltransferase"/>
</dbReference>
<feature type="domain" description="N-acetyltransferase" evidence="3">
    <location>
        <begin position="1"/>
        <end position="162"/>
    </location>
</feature>
<dbReference type="PROSITE" id="PS51186">
    <property type="entry name" value="GNAT"/>
    <property type="match status" value="1"/>
</dbReference>
<keyword evidence="5" id="KW-1185">Reference proteome</keyword>
<dbReference type="AlphaFoldDB" id="A0A4Q7YSK8"/>
<proteinExistence type="predicted"/>
<reference evidence="4 5" key="1">
    <citation type="submission" date="2019-02" db="EMBL/GenBank/DDBJ databases">
        <title>Genomic Encyclopedia of Archaeal and Bacterial Type Strains, Phase II (KMG-II): from individual species to whole genera.</title>
        <authorList>
            <person name="Goeker M."/>
        </authorList>
    </citation>
    <scope>NUCLEOTIDE SEQUENCE [LARGE SCALE GENOMIC DNA]</scope>
    <source>
        <strain evidence="4 5">DSM 18101</strain>
    </source>
</reference>
<evidence type="ECO:0000256" key="2">
    <source>
        <dbReference type="ARBA" id="ARBA00023315"/>
    </source>
</evidence>
<name>A0A4Q7YSK8_9BACT</name>
<protein>
    <submittedName>
        <fullName evidence="4">Ribosomal protein S18 acetylase RimI-like enzyme</fullName>
    </submittedName>
</protein>
<keyword evidence="1" id="KW-0808">Transferase</keyword>
<dbReference type="Gene3D" id="3.40.630.30">
    <property type="match status" value="1"/>
</dbReference>
<dbReference type="RefSeq" id="WP_130418031.1">
    <property type="nucleotide sequence ID" value="NZ_SHKW01000001.1"/>
</dbReference>
<dbReference type="Proteomes" id="UP000292958">
    <property type="component" value="Unassembled WGS sequence"/>
</dbReference>
<comment type="caution">
    <text evidence="4">The sequence shown here is derived from an EMBL/GenBank/DDBJ whole genome shotgun (WGS) entry which is preliminary data.</text>
</comment>
<keyword evidence="2" id="KW-0012">Acyltransferase</keyword>
<evidence type="ECO:0000313" key="4">
    <source>
        <dbReference type="EMBL" id="RZU39889.1"/>
    </source>
</evidence>
<sequence>MNLQPAAASDLPEIVELTNLAFRGEVGWTLESKYIEGERISLKTLHEDLANRPQALLMISRNQDEILLGSVWLEPKKDGVWYMGLLAVRPDLQGQQLGRRMLDASEDAIRQRGAKRIRISVVNVRQNLVAWYERRGYAQTGEREPFPYGDDRVGRPLRDDLEFVMLEKEL</sequence>
<evidence type="ECO:0000256" key="1">
    <source>
        <dbReference type="ARBA" id="ARBA00022679"/>
    </source>
</evidence>
<dbReference type="EMBL" id="SHKW01000001">
    <property type="protein sequence ID" value="RZU39889.1"/>
    <property type="molecule type" value="Genomic_DNA"/>
</dbReference>
<dbReference type="GO" id="GO:0005840">
    <property type="term" value="C:ribosome"/>
    <property type="evidence" value="ECO:0007669"/>
    <property type="project" value="UniProtKB-KW"/>
</dbReference>
<accession>A0A4Q7YSK8</accession>
<dbReference type="Pfam" id="PF00583">
    <property type="entry name" value="Acetyltransf_1"/>
    <property type="match status" value="1"/>
</dbReference>
<keyword evidence="4" id="KW-0687">Ribonucleoprotein</keyword>
<evidence type="ECO:0000259" key="3">
    <source>
        <dbReference type="PROSITE" id="PS51186"/>
    </source>
</evidence>
<organism evidence="4 5">
    <name type="scientific">Edaphobacter modestus</name>
    <dbReference type="NCBI Taxonomy" id="388466"/>
    <lineage>
        <taxon>Bacteria</taxon>
        <taxon>Pseudomonadati</taxon>
        <taxon>Acidobacteriota</taxon>
        <taxon>Terriglobia</taxon>
        <taxon>Terriglobales</taxon>
        <taxon>Acidobacteriaceae</taxon>
        <taxon>Edaphobacter</taxon>
    </lineage>
</organism>
<dbReference type="SUPFAM" id="SSF55729">
    <property type="entry name" value="Acyl-CoA N-acyltransferases (Nat)"/>
    <property type="match status" value="1"/>
</dbReference>
<dbReference type="InterPro" id="IPR050832">
    <property type="entry name" value="Bact_Acetyltransf"/>
</dbReference>
<dbReference type="PANTHER" id="PTHR43877">
    <property type="entry name" value="AMINOALKYLPHOSPHONATE N-ACETYLTRANSFERASE-RELATED-RELATED"/>
    <property type="match status" value="1"/>
</dbReference>
<evidence type="ECO:0000313" key="5">
    <source>
        <dbReference type="Proteomes" id="UP000292958"/>
    </source>
</evidence>
<dbReference type="PANTHER" id="PTHR43877:SF2">
    <property type="entry name" value="AMINOALKYLPHOSPHONATE N-ACETYLTRANSFERASE-RELATED"/>
    <property type="match status" value="1"/>
</dbReference>
<gene>
    <name evidence="4" type="ORF">BDD14_1284</name>
</gene>
<dbReference type="CDD" id="cd04301">
    <property type="entry name" value="NAT_SF"/>
    <property type="match status" value="1"/>
</dbReference>